<feature type="chain" id="PRO_5045756136" description="SLH domain-containing protein" evidence="2">
    <location>
        <begin position="25"/>
        <end position="775"/>
    </location>
</feature>
<sequence>MKYKKALSGLLVAGMVFSNASAFAADEMMVKESKAIGGSQIISEESQPNLSQEEAEGIFKSHIKDFYNINIDEGKEGMHISIHFREEFHMNGATWQLNLHHNDQDKYLNIYAMIKDETKELLSIRKHEGSHRQTGQITKFTFEEAENIALKFLKKYKTDALSQLSSKAQQQPMYYYYGLDRGPGLHPREYYVFFEREEEGISFMNEGITIGVNSGTGEVVSYEYRWSNEELPAKNDVITPEAAQKSFVEALDFNLQYVPIYNKGGYYGEPIEEVKLVYSPNFADGHLVDATDGKMINPYQNQMAETKTIDVSDAEKKSFEAMTKEKVEREKEINKEEAVKIAKEVLGKFYEDFKIQSTNYYSNRGHNSQKNWQIEFTTGEDLYNRGNISINAMTEEVMDINNYNWARREMMMMNQEDFTAVLEWEDAYKEAIEIIKEIYPDRLKDVETEQRYAESYFYMNDVKMPNPEYHFSFNRKENDIAFLQNNILVSFDRTTGQLQSLNYRWDDIELPKPEGLMSKEEAVDLYLEQTDMELAYVVIPERKIEETESETVLVYRSTPKRDFMYYSIDAKNGKFLDYRGKEIKEEKQQLDSVGDLLKGHWAERELTIMHDSGIIDLQNYSLKESVPKKEIIRMIIKSIGYYMDSRDVELELKFTDISKEDPYYEEIKLAVQQGIIENEAVAFKGEDPVTREELAVMLVKMAKLDKLAKVEEIYTLPVQDVDCITPDYLGYTALAYGFDVIKGDGEKYNPKAVVTLEQVAVAIYRNFKNLLYIIR</sequence>
<feature type="signal peptide" evidence="2">
    <location>
        <begin position="1"/>
        <end position="24"/>
    </location>
</feature>
<keyword evidence="5" id="KW-1185">Reference proteome</keyword>
<gene>
    <name evidence="4" type="ORF">JOC73_001590</name>
</gene>
<dbReference type="Proteomes" id="UP001314796">
    <property type="component" value="Unassembled WGS sequence"/>
</dbReference>
<evidence type="ECO:0000256" key="2">
    <source>
        <dbReference type="SAM" id="SignalP"/>
    </source>
</evidence>
<comment type="caution">
    <text evidence="4">The sequence shown here is derived from an EMBL/GenBank/DDBJ whole genome shotgun (WGS) entry which is preliminary data.</text>
</comment>
<protein>
    <recommendedName>
        <fullName evidence="3">SLH domain-containing protein</fullName>
    </recommendedName>
</protein>
<dbReference type="EMBL" id="JAFBEE010000008">
    <property type="protein sequence ID" value="MBM7615028.1"/>
    <property type="molecule type" value="Genomic_DNA"/>
</dbReference>
<dbReference type="InterPro" id="IPR001119">
    <property type="entry name" value="SLH_dom"/>
</dbReference>
<evidence type="ECO:0000259" key="3">
    <source>
        <dbReference type="PROSITE" id="PS51272"/>
    </source>
</evidence>
<reference evidence="4 5" key="1">
    <citation type="submission" date="2021-01" db="EMBL/GenBank/DDBJ databases">
        <title>Genomic Encyclopedia of Type Strains, Phase IV (KMG-IV): sequencing the most valuable type-strain genomes for metagenomic binning, comparative biology and taxonomic classification.</title>
        <authorList>
            <person name="Goeker M."/>
        </authorList>
    </citation>
    <scope>NUCLEOTIDE SEQUENCE [LARGE SCALE GENOMIC DNA]</scope>
    <source>
        <strain evidence="4 5">DSM 25890</strain>
    </source>
</reference>
<dbReference type="Pfam" id="PF00395">
    <property type="entry name" value="SLH"/>
    <property type="match status" value="1"/>
</dbReference>
<organism evidence="4 5">
    <name type="scientific">Alkaliphilus hydrothermalis</name>
    <dbReference type="NCBI Taxonomy" id="1482730"/>
    <lineage>
        <taxon>Bacteria</taxon>
        <taxon>Bacillati</taxon>
        <taxon>Bacillota</taxon>
        <taxon>Clostridia</taxon>
        <taxon>Peptostreptococcales</taxon>
        <taxon>Natronincolaceae</taxon>
        <taxon>Alkaliphilus</taxon>
    </lineage>
</organism>
<dbReference type="PROSITE" id="PS51272">
    <property type="entry name" value="SLH"/>
    <property type="match status" value="1"/>
</dbReference>
<dbReference type="Pfam" id="PF16244">
    <property type="entry name" value="DUF4901"/>
    <property type="match status" value="1"/>
</dbReference>
<keyword evidence="2" id="KW-0732">Signal</keyword>
<feature type="domain" description="SLH" evidence="3">
    <location>
        <begin position="650"/>
        <end position="712"/>
    </location>
</feature>
<dbReference type="RefSeq" id="WP_204401779.1">
    <property type="nucleotide sequence ID" value="NZ_JAFBEE010000008.1"/>
</dbReference>
<accession>A0ABS2NQ22</accession>
<keyword evidence="1" id="KW-0677">Repeat</keyword>
<evidence type="ECO:0000256" key="1">
    <source>
        <dbReference type="ARBA" id="ARBA00022737"/>
    </source>
</evidence>
<dbReference type="InterPro" id="IPR032599">
    <property type="entry name" value="YcdB/YcdC_rep_domain"/>
</dbReference>
<evidence type="ECO:0000313" key="5">
    <source>
        <dbReference type="Proteomes" id="UP001314796"/>
    </source>
</evidence>
<proteinExistence type="predicted"/>
<evidence type="ECO:0000313" key="4">
    <source>
        <dbReference type="EMBL" id="MBM7615028.1"/>
    </source>
</evidence>
<name>A0ABS2NQ22_9FIRM</name>